<proteinExistence type="predicted"/>
<protein>
    <submittedName>
        <fullName evidence="1">Uncharacterized protein</fullName>
    </submittedName>
</protein>
<organism evidence="1">
    <name type="scientific">marine metagenome</name>
    <dbReference type="NCBI Taxonomy" id="408172"/>
    <lineage>
        <taxon>unclassified sequences</taxon>
        <taxon>metagenomes</taxon>
        <taxon>ecological metagenomes</taxon>
    </lineage>
</organism>
<gene>
    <name evidence="1" type="ORF">METZ01_LOCUS71776</name>
</gene>
<dbReference type="EMBL" id="UINC01005078">
    <property type="protein sequence ID" value="SVA18922.1"/>
    <property type="molecule type" value="Genomic_DNA"/>
</dbReference>
<accession>A0A381TS91</accession>
<name>A0A381TS91_9ZZZZ</name>
<evidence type="ECO:0000313" key="1">
    <source>
        <dbReference type="EMBL" id="SVA18922.1"/>
    </source>
</evidence>
<reference evidence="1" key="1">
    <citation type="submission" date="2018-05" db="EMBL/GenBank/DDBJ databases">
        <authorList>
            <person name="Lanie J.A."/>
            <person name="Ng W.-L."/>
            <person name="Kazmierczak K.M."/>
            <person name="Andrzejewski T.M."/>
            <person name="Davidsen T.M."/>
            <person name="Wayne K.J."/>
            <person name="Tettelin H."/>
            <person name="Glass J.I."/>
            <person name="Rusch D."/>
            <person name="Podicherti R."/>
            <person name="Tsui H.-C.T."/>
            <person name="Winkler M.E."/>
        </authorList>
    </citation>
    <scope>NUCLEOTIDE SEQUENCE</scope>
</reference>
<dbReference type="AlphaFoldDB" id="A0A381TS91"/>
<sequence>MLMLIVINLDGKLYRFLKLPDQVDWE</sequence>